<gene>
    <name evidence="1" type="ORF">LCGC14_2347690</name>
</gene>
<dbReference type="EMBL" id="LAZR01034111">
    <property type="protein sequence ID" value="KKL46227.1"/>
    <property type="molecule type" value="Genomic_DNA"/>
</dbReference>
<dbReference type="AlphaFoldDB" id="A0A0F9F569"/>
<sequence length="107" mass="11408">SIMIFSSANGRHHLPERPLALTVKCMALLCLWLGAIILRLHGLDQEPLISDSGAAGLLASGANQKIPCARLLAYSAPIMLETIGTQAQPFMRMGRNANSGNARSVAR</sequence>
<reference evidence="1" key="1">
    <citation type="journal article" date="2015" name="Nature">
        <title>Complex archaea that bridge the gap between prokaryotes and eukaryotes.</title>
        <authorList>
            <person name="Spang A."/>
            <person name="Saw J.H."/>
            <person name="Jorgensen S.L."/>
            <person name="Zaremba-Niedzwiedzka K."/>
            <person name="Martijn J."/>
            <person name="Lind A.E."/>
            <person name="van Eijk R."/>
            <person name="Schleper C."/>
            <person name="Guy L."/>
            <person name="Ettema T.J."/>
        </authorList>
    </citation>
    <scope>NUCLEOTIDE SEQUENCE</scope>
</reference>
<name>A0A0F9F569_9ZZZZ</name>
<feature type="non-terminal residue" evidence="1">
    <location>
        <position position="1"/>
    </location>
</feature>
<organism evidence="1">
    <name type="scientific">marine sediment metagenome</name>
    <dbReference type="NCBI Taxonomy" id="412755"/>
    <lineage>
        <taxon>unclassified sequences</taxon>
        <taxon>metagenomes</taxon>
        <taxon>ecological metagenomes</taxon>
    </lineage>
</organism>
<protein>
    <submittedName>
        <fullName evidence="1">Uncharacterized protein</fullName>
    </submittedName>
</protein>
<evidence type="ECO:0000313" key="1">
    <source>
        <dbReference type="EMBL" id="KKL46227.1"/>
    </source>
</evidence>
<accession>A0A0F9F569</accession>
<comment type="caution">
    <text evidence="1">The sequence shown here is derived from an EMBL/GenBank/DDBJ whole genome shotgun (WGS) entry which is preliminary data.</text>
</comment>
<proteinExistence type="predicted"/>